<proteinExistence type="predicted"/>
<protein>
    <submittedName>
        <fullName evidence="2">Uncharacterized protein</fullName>
    </submittedName>
</protein>
<dbReference type="EMBL" id="JATAAI010000003">
    <property type="protein sequence ID" value="KAK1747028.1"/>
    <property type="molecule type" value="Genomic_DNA"/>
</dbReference>
<keyword evidence="3" id="KW-1185">Reference proteome</keyword>
<feature type="transmembrane region" description="Helical" evidence="1">
    <location>
        <begin position="139"/>
        <end position="164"/>
    </location>
</feature>
<evidence type="ECO:0000313" key="2">
    <source>
        <dbReference type="EMBL" id="KAK1747028.1"/>
    </source>
</evidence>
<dbReference type="Proteomes" id="UP001224775">
    <property type="component" value="Unassembled WGS sequence"/>
</dbReference>
<accession>A0AAD9DIQ5</accession>
<name>A0AAD9DIQ5_9STRA</name>
<evidence type="ECO:0000256" key="1">
    <source>
        <dbReference type="SAM" id="Phobius"/>
    </source>
</evidence>
<comment type="caution">
    <text evidence="2">The sequence shown here is derived from an EMBL/GenBank/DDBJ whole genome shotgun (WGS) entry which is preliminary data.</text>
</comment>
<gene>
    <name evidence="2" type="ORF">QTG54_002372</name>
</gene>
<feature type="transmembrane region" description="Helical" evidence="1">
    <location>
        <begin position="97"/>
        <end position="119"/>
    </location>
</feature>
<keyword evidence="1" id="KW-1133">Transmembrane helix</keyword>
<keyword evidence="1" id="KW-0812">Transmembrane</keyword>
<keyword evidence="1" id="KW-0472">Membrane</keyword>
<reference evidence="2" key="1">
    <citation type="submission" date="2023-06" db="EMBL/GenBank/DDBJ databases">
        <title>Survivors Of The Sea: Transcriptome response of Skeletonema marinoi to long-term dormancy.</title>
        <authorList>
            <person name="Pinder M.I.M."/>
            <person name="Kourtchenko O."/>
            <person name="Robertson E.K."/>
            <person name="Larsson T."/>
            <person name="Maumus F."/>
            <person name="Osuna-Cruz C.M."/>
            <person name="Vancaester E."/>
            <person name="Stenow R."/>
            <person name="Vandepoele K."/>
            <person name="Ploug H."/>
            <person name="Bruchert V."/>
            <person name="Godhe A."/>
            <person name="Topel M."/>
        </authorList>
    </citation>
    <scope>NUCLEOTIDE SEQUENCE</scope>
    <source>
        <strain evidence="2">R05AC</strain>
    </source>
</reference>
<organism evidence="2 3">
    <name type="scientific">Skeletonema marinoi</name>
    <dbReference type="NCBI Taxonomy" id="267567"/>
    <lineage>
        <taxon>Eukaryota</taxon>
        <taxon>Sar</taxon>
        <taxon>Stramenopiles</taxon>
        <taxon>Ochrophyta</taxon>
        <taxon>Bacillariophyta</taxon>
        <taxon>Coscinodiscophyceae</taxon>
        <taxon>Thalassiosirophycidae</taxon>
        <taxon>Thalassiosirales</taxon>
        <taxon>Skeletonemataceae</taxon>
        <taxon>Skeletonema</taxon>
        <taxon>Skeletonema marinoi-dohrnii complex</taxon>
    </lineage>
</organism>
<sequence>MEATDSQWTPPMGFGILQAFRVLNAPVDPVLTKNGHWIQPEDLDDIPAMYDSYLNVNCLYYSLVGVLAIETSLTLEIPPENASPLCHWLITISRFCWCANGVWSMAAVVGAFHTLWALYATPRWARRNFVFQNARTIALVYVLGAPNFALMLVGTITGVIGNILSQEGYQRRDWIAALLGLGVGWEFDCQDIRPWKIANDHLMKAKRRCSDTGVSIDDFYDNYDYGNIANDKENEPDFEIPDVHAAGLAGLDMPAVATLLSDAGLTLEKMQKVNNEVLLDTLIKSAGVEKAGDRLDVILYVRDAADVSASSLET</sequence>
<evidence type="ECO:0000313" key="3">
    <source>
        <dbReference type="Proteomes" id="UP001224775"/>
    </source>
</evidence>
<dbReference type="AlphaFoldDB" id="A0AAD9DIQ5"/>